<comment type="caution">
    <text evidence="3">The sequence shown here is derived from an EMBL/GenBank/DDBJ whole genome shotgun (WGS) entry which is preliminary data.</text>
</comment>
<name>A0AAP2YYC1_9EURY</name>
<proteinExistence type="predicted"/>
<keyword evidence="1" id="KW-0472">Membrane</keyword>
<feature type="transmembrane region" description="Helical" evidence="1">
    <location>
        <begin position="85"/>
        <end position="104"/>
    </location>
</feature>
<dbReference type="InterPro" id="IPR055833">
    <property type="entry name" value="DUF7410"/>
</dbReference>
<keyword evidence="5" id="KW-1185">Reference proteome</keyword>
<evidence type="ECO:0000313" key="6">
    <source>
        <dbReference type="Proteomes" id="UP001321018"/>
    </source>
</evidence>
<dbReference type="Proteomes" id="UP001320972">
    <property type="component" value="Unassembled WGS sequence"/>
</dbReference>
<dbReference type="AlphaFoldDB" id="A0AAP2YYC1"/>
<evidence type="ECO:0000313" key="4">
    <source>
        <dbReference type="EMBL" id="MCU4973232.1"/>
    </source>
</evidence>
<dbReference type="EMBL" id="JAOPKB010000005">
    <property type="protein sequence ID" value="MCU4973232.1"/>
    <property type="molecule type" value="Genomic_DNA"/>
</dbReference>
<feature type="domain" description="C2H2-type" evidence="2">
    <location>
        <begin position="34"/>
        <end position="55"/>
    </location>
</feature>
<dbReference type="PROSITE" id="PS00028">
    <property type="entry name" value="ZINC_FINGER_C2H2_1"/>
    <property type="match status" value="1"/>
</dbReference>
<organism evidence="3 6">
    <name type="scientific">Natronoglomus mannanivorans</name>
    <dbReference type="NCBI Taxonomy" id="2979990"/>
    <lineage>
        <taxon>Archaea</taxon>
        <taxon>Methanobacteriati</taxon>
        <taxon>Methanobacteriota</taxon>
        <taxon>Stenosarchaea group</taxon>
        <taxon>Halobacteria</taxon>
        <taxon>Halobacteriales</taxon>
        <taxon>Natrialbaceae</taxon>
        <taxon>Natronoglomus</taxon>
    </lineage>
</organism>
<accession>A0AAP2YYC1</accession>
<dbReference type="EMBL" id="JAOPKA010000004">
    <property type="protein sequence ID" value="MCU4741555.1"/>
    <property type="molecule type" value="Genomic_DNA"/>
</dbReference>
<evidence type="ECO:0000313" key="5">
    <source>
        <dbReference type="Proteomes" id="UP001320972"/>
    </source>
</evidence>
<dbReference type="InterPro" id="IPR013087">
    <property type="entry name" value="Znf_C2H2_type"/>
</dbReference>
<evidence type="ECO:0000256" key="1">
    <source>
        <dbReference type="SAM" id="Phobius"/>
    </source>
</evidence>
<evidence type="ECO:0000313" key="3">
    <source>
        <dbReference type="EMBL" id="MCU4741555.1"/>
    </source>
</evidence>
<gene>
    <name evidence="4" type="ORF">OB955_10805</name>
    <name evidence="3" type="ORF">OB960_09090</name>
</gene>
<dbReference type="Pfam" id="PF24166">
    <property type="entry name" value="DUF7410"/>
    <property type="match status" value="1"/>
</dbReference>
<dbReference type="Proteomes" id="UP001321018">
    <property type="component" value="Unassembled WGS sequence"/>
</dbReference>
<sequence length="105" mass="12388">MHTKTLPARTDTYGEQITTVEYDIPDGETPAMRCPYCDRPFRTERLGTFHIGVRHADECTDAERERFDEERDDEEFDLFTFHAKAAVSVFLTYFMFTFLYALIWA</sequence>
<evidence type="ECO:0000259" key="2">
    <source>
        <dbReference type="PROSITE" id="PS00028"/>
    </source>
</evidence>
<keyword evidence="1" id="KW-0812">Transmembrane</keyword>
<protein>
    <recommendedName>
        <fullName evidence="2">C2H2-type domain-containing protein</fullName>
    </recommendedName>
</protein>
<keyword evidence="1" id="KW-1133">Transmembrane helix</keyword>
<dbReference type="RefSeq" id="WP_338003391.1">
    <property type="nucleotide sequence ID" value="NZ_JAOPKA010000004.1"/>
</dbReference>
<reference evidence="3 5" key="1">
    <citation type="submission" date="2022-09" db="EMBL/GenBank/DDBJ databases">
        <title>Enrichment on poylsaccharides allowed isolation of novel metabolic and taxonomic groups of Haloarchaea.</title>
        <authorList>
            <person name="Sorokin D.Y."/>
            <person name="Elcheninov A.G."/>
            <person name="Khizhniak T.V."/>
            <person name="Kolganova T.V."/>
            <person name="Kublanov I.V."/>
        </authorList>
    </citation>
    <scope>NUCLEOTIDE SEQUENCE</scope>
    <source>
        <strain evidence="4 5">AArc-m2/3/4</strain>
        <strain evidence="3">AArc-xg1-1</strain>
    </source>
</reference>